<accession>A0ABV3QV72</accession>
<evidence type="ECO:0000313" key="3">
    <source>
        <dbReference type="Proteomes" id="UP001556196"/>
    </source>
</evidence>
<evidence type="ECO:0000313" key="2">
    <source>
        <dbReference type="EMBL" id="MEW9804974.1"/>
    </source>
</evidence>
<protein>
    <submittedName>
        <fullName evidence="2">Glycosyltransferase family 25 protein</fullName>
    </submittedName>
</protein>
<proteinExistence type="predicted"/>
<dbReference type="RefSeq" id="WP_367722515.1">
    <property type="nucleotide sequence ID" value="NZ_JBFOCI010000001.1"/>
</dbReference>
<keyword evidence="3" id="KW-1185">Reference proteome</keyword>
<dbReference type="EMBL" id="JBFOCI010000001">
    <property type="protein sequence ID" value="MEW9804974.1"/>
    <property type="molecule type" value="Genomic_DNA"/>
</dbReference>
<organism evidence="2 3">
    <name type="scientific">Mesorhizobium marinum</name>
    <dbReference type="NCBI Taxonomy" id="3228790"/>
    <lineage>
        <taxon>Bacteria</taxon>
        <taxon>Pseudomonadati</taxon>
        <taxon>Pseudomonadota</taxon>
        <taxon>Alphaproteobacteria</taxon>
        <taxon>Hyphomicrobiales</taxon>
        <taxon>Phyllobacteriaceae</taxon>
        <taxon>Mesorhizobium</taxon>
    </lineage>
</organism>
<feature type="domain" description="Glycosyl transferase family 25" evidence="1">
    <location>
        <begin position="58"/>
        <end position="228"/>
    </location>
</feature>
<gene>
    <name evidence="2" type="ORF">ABUE31_03105</name>
</gene>
<comment type="caution">
    <text evidence="2">The sequence shown here is derived from an EMBL/GenBank/DDBJ whole genome shotgun (WGS) entry which is preliminary data.</text>
</comment>
<dbReference type="Proteomes" id="UP001556196">
    <property type="component" value="Unassembled WGS sequence"/>
</dbReference>
<dbReference type="Pfam" id="PF01755">
    <property type="entry name" value="Glyco_transf_25"/>
    <property type="match status" value="1"/>
</dbReference>
<evidence type="ECO:0000259" key="1">
    <source>
        <dbReference type="Pfam" id="PF01755"/>
    </source>
</evidence>
<reference evidence="2 3" key="1">
    <citation type="submission" date="2024-06" db="EMBL/GenBank/DDBJ databases">
        <authorList>
            <person name="Tuo L."/>
        </authorList>
    </citation>
    <scope>NUCLEOTIDE SEQUENCE [LARGE SCALE GENOMIC DNA]</scope>
    <source>
        <strain evidence="2 3">ZMM04-5</strain>
    </source>
</reference>
<name>A0ABV3QV72_9HYPH</name>
<dbReference type="InterPro" id="IPR002654">
    <property type="entry name" value="Glyco_trans_25"/>
</dbReference>
<sequence>MAIALRFTESRVGICRPAPVETASIQGRSTGCETTGGGWSASERGFIRGCLGGKVLAYYINLDSRPDRRAFMEKQFAALGLEVERLPATTPESIRDEDIAPHSMTDLAAGLSPAEIAISVSHFRIWKRMLDKGQPCALVLEDDVLLSARLPEFLAAVERADADEGILKIETRMTEVQIHRRAEPGAPGFDYHLPLSFEPGSAAYIITAACAARILSSPQRLSLPVDLVLFSPISPLRDPSSLRVAVPALAVNRPEISSDFDVPESILASDAEAARLAHISPPHPKMAKMPVGVKKVWREFRRLAHQPNRIYRAIQSSIASRTTIIPLADRRFGDPRSTVRPRP</sequence>
<dbReference type="CDD" id="cd06532">
    <property type="entry name" value="Glyco_transf_25"/>
    <property type="match status" value="1"/>
</dbReference>